<dbReference type="Gene3D" id="3.40.50.150">
    <property type="entry name" value="Vaccinia Virus protein VP39"/>
    <property type="match status" value="1"/>
</dbReference>
<organism evidence="1 2">
    <name type="scientific">Candidatus Gottesmanbacteria bacterium RIFCSPHIGHO2_02_FULL_39_14</name>
    <dbReference type="NCBI Taxonomy" id="1798383"/>
    <lineage>
        <taxon>Bacteria</taxon>
        <taxon>Candidatus Gottesmaniibacteriota</taxon>
    </lineage>
</organism>
<dbReference type="CDD" id="cd02440">
    <property type="entry name" value="AdoMet_MTases"/>
    <property type="match status" value="1"/>
</dbReference>
<dbReference type="GO" id="GO:0030410">
    <property type="term" value="F:nicotianamine synthase activity"/>
    <property type="evidence" value="ECO:0007669"/>
    <property type="project" value="InterPro"/>
</dbReference>
<dbReference type="InterPro" id="IPR004298">
    <property type="entry name" value="Nicotian_synth"/>
</dbReference>
<sequence length="415" mass="47422">MIQERGRKEQESELREDMLMVRFTPPEGIAFTEESVAEFHRAFADSCQMQIFVEPIVVMRENAGQFKITPSDYQVHDLNSVAFWRESNSSLYQYGEYPVVTVVAHTCKPIDVQTALAGIADFWQVDQMRYGLLSTHQPAVNFSEFTPEQNRKHILFTEMRQLLTSVDLKNDGRIWSEGARLEQLVLEAAPLFNGKLALILDPDLKAKSQELYQAYELQVEKGFVKQAVEGKVRSIYEYPLFNRYNRFINKVITAIGSLKGKRVAFCGSGPTPISAFLYYLKGAEEVVGFEKDPIRADESRELIAKMGQIDNIKIVNGLAEKEDLSRFDVVDIAALAHPKSEIIENLRKNREVDSSPIIIIRTTIGEMELLYKSPKKGFLYDFQEWSFNKIGQNEQRTGDDILTFIIGLVRARVVR</sequence>
<gene>
    <name evidence="1" type="ORF">A3D78_06595</name>
</gene>
<dbReference type="GO" id="GO:0030418">
    <property type="term" value="P:nicotianamine biosynthetic process"/>
    <property type="evidence" value="ECO:0007669"/>
    <property type="project" value="InterPro"/>
</dbReference>
<dbReference type="InterPro" id="IPR029063">
    <property type="entry name" value="SAM-dependent_MTases_sf"/>
</dbReference>
<proteinExistence type="predicted"/>
<dbReference type="EMBL" id="MFJM01000050">
    <property type="protein sequence ID" value="OGG16957.1"/>
    <property type="molecule type" value="Genomic_DNA"/>
</dbReference>
<name>A0A1F5ZY40_9BACT</name>
<dbReference type="Proteomes" id="UP000176253">
    <property type="component" value="Unassembled WGS sequence"/>
</dbReference>
<evidence type="ECO:0000313" key="2">
    <source>
        <dbReference type="Proteomes" id="UP000176253"/>
    </source>
</evidence>
<accession>A0A1F5ZY40</accession>
<evidence type="ECO:0000313" key="1">
    <source>
        <dbReference type="EMBL" id="OGG16957.1"/>
    </source>
</evidence>
<protein>
    <submittedName>
        <fullName evidence="1">Uncharacterized protein</fullName>
    </submittedName>
</protein>
<reference evidence="1 2" key="1">
    <citation type="journal article" date="2016" name="Nat. Commun.">
        <title>Thousands of microbial genomes shed light on interconnected biogeochemical processes in an aquifer system.</title>
        <authorList>
            <person name="Anantharaman K."/>
            <person name="Brown C.T."/>
            <person name="Hug L.A."/>
            <person name="Sharon I."/>
            <person name="Castelle C.J."/>
            <person name="Probst A.J."/>
            <person name="Thomas B.C."/>
            <person name="Singh A."/>
            <person name="Wilkins M.J."/>
            <person name="Karaoz U."/>
            <person name="Brodie E.L."/>
            <person name="Williams K.H."/>
            <person name="Hubbard S.S."/>
            <person name="Banfield J.F."/>
        </authorList>
    </citation>
    <scope>NUCLEOTIDE SEQUENCE [LARGE SCALE GENOMIC DNA]</scope>
</reference>
<dbReference type="Pfam" id="PF03059">
    <property type="entry name" value="NAS"/>
    <property type="match status" value="1"/>
</dbReference>
<dbReference type="STRING" id="1798383.A3D78_06595"/>
<dbReference type="SUPFAM" id="SSF53335">
    <property type="entry name" value="S-adenosyl-L-methionine-dependent methyltransferases"/>
    <property type="match status" value="1"/>
</dbReference>
<comment type="caution">
    <text evidence="1">The sequence shown here is derived from an EMBL/GenBank/DDBJ whole genome shotgun (WGS) entry which is preliminary data.</text>
</comment>
<dbReference type="AlphaFoldDB" id="A0A1F5ZY40"/>